<sequence length="387" mass="42286">MVKELILHLGDCKTGSTAVQSCLAGGGYVLARGRLCYPAPMHHNALALSVGRISDEAQDHGPHLETRFREMARTLAASDADWGVISAELFEFVEPAALKEALDRFLPEYRGRTRLIAYVRPHHARVLSSYAEGVKKTGGPESLASFAQARMGRDWLSFHPRFAAWRDQFGAAFTLRPFLRDRLLGGDVVHDFMAFVTGGTQTRITDMPLRNPSLSLPELAMLRLAHHQLGASGLLEPGALALARRQLGWHMAPLLSQHSPPGATRLQFDRALAEALREACALDARALDADFFEGSPMTDALVAAPGLACATPQSLAPGDHFDPATIGMIRGWADFTARIIAADPAHFKDAARPPTERRRSQGKTGRVGPGSAQSLLARMRRRIVRRR</sequence>
<dbReference type="EMBL" id="LAZR01006000">
    <property type="protein sequence ID" value="KKM95509.1"/>
    <property type="molecule type" value="Genomic_DNA"/>
</dbReference>
<dbReference type="AlphaFoldDB" id="A0A0F9LKE1"/>
<proteinExistence type="predicted"/>
<feature type="compositionally biased region" description="Basic and acidic residues" evidence="1">
    <location>
        <begin position="346"/>
        <end position="359"/>
    </location>
</feature>
<name>A0A0F9LKE1_9ZZZZ</name>
<comment type="caution">
    <text evidence="2">The sequence shown here is derived from an EMBL/GenBank/DDBJ whole genome shotgun (WGS) entry which is preliminary data.</text>
</comment>
<feature type="region of interest" description="Disordered" evidence="1">
    <location>
        <begin position="346"/>
        <end position="372"/>
    </location>
</feature>
<dbReference type="InterPro" id="IPR027417">
    <property type="entry name" value="P-loop_NTPase"/>
</dbReference>
<evidence type="ECO:0000313" key="2">
    <source>
        <dbReference type="EMBL" id="KKM95509.1"/>
    </source>
</evidence>
<reference evidence="2" key="1">
    <citation type="journal article" date="2015" name="Nature">
        <title>Complex archaea that bridge the gap between prokaryotes and eukaryotes.</title>
        <authorList>
            <person name="Spang A."/>
            <person name="Saw J.H."/>
            <person name="Jorgensen S.L."/>
            <person name="Zaremba-Niedzwiedzka K."/>
            <person name="Martijn J."/>
            <person name="Lind A.E."/>
            <person name="van Eijk R."/>
            <person name="Schleper C."/>
            <person name="Guy L."/>
            <person name="Ettema T.J."/>
        </authorList>
    </citation>
    <scope>NUCLEOTIDE SEQUENCE</scope>
</reference>
<gene>
    <name evidence="2" type="ORF">LCGC14_1187510</name>
</gene>
<accession>A0A0F9LKE1</accession>
<organism evidence="2">
    <name type="scientific">marine sediment metagenome</name>
    <dbReference type="NCBI Taxonomy" id="412755"/>
    <lineage>
        <taxon>unclassified sequences</taxon>
        <taxon>metagenomes</taxon>
        <taxon>ecological metagenomes</taxon>
    </lineage>
</organism>
<dbReference type="SUPFAM" id="SSF52540">
    <property type="entry name" value="P-loop containing nucleoside triphosphate hydrolases"/>
    <property type="match status" value="1"/>
</dbReference>
<protein>
    <submittedName>
        <fullName evidence="2">Uncharacterized protein</fullName>
    </submittedName>
</protein>
<evidence type="ECO:0000256" key="1">
    <source>
        <dbReference type="SAM" id="MobiDB-lite"/>
    </source>
</evidence>